<proteinExistence type="inferred from homology"/>
<dbReference type="GO" id="GO:0046872">
    <property type="term" value="F:metal ion binding"/>
    <property type="evidence" value="ECO:0007669"/>
    <property type="project" value="UniProtKB-KW"/>
</dbReference>
<comment type="cofactor">
    <cofactor evidence="2 9 10">
        <name>Mg(2+)</name>
        <dbReference type="ChEBI" id="CHEBI:18420"/>
    </cofactor>
</comment>
<feature type="binding site" evidence="9">
    <location>
        <position position="93"/>
    </location>
    <ligand>
        <name>Mg(2+)</name>
        <dbReference type="ChEBI" id="CHEBI:18420"/>
        <label>2</label>
    </ligand>
</feature>
<accession>A0A8J7TTU6</accession>
<comment type="caution">
    <text evidence="11">The sequence shown here is derived from an EMBL/GenBank/DDBJ whole genome shotgun (WGS) entry which is preliminary data.</text>
</comment>
<dbReference type="InterPro" id="IPR020550">
    <property type="entry name" value="Inositol_monophosphatase_CS"/>
</dbReference>
<dbReference type="InterPro" id="IPR022337">
    <property type="entry name" value="Inositol_monophosphatase_SuhB"/>
</dbReference>
<feature type="binding site" evidence="9">
    <location>
        <position position="76"/>
    </location>
    <ligand>
        <name>Mg(2+)</name>
        <dbReference type="ChEBI" id="CHEBI:18420"/>
        <label>1</label>
        <note>catalytic</note>
    </ligand>
</feature>
<dbReference type="CDD" id="cd01639">
    <property type="entry name" value="IMPase"/>
    <property type="match status" value="1"/>
</dbReference>
<keyword evidence="6 9" id="KW-0479">Metal-binding</keyword>
<dbReference type="PRINTS" id="PR00377">
    <property type="entry name" value="IMPHPHTASES"/>
</dbReference>
<protein>
    <recommendedName>
        <fullName evidence="5 10">Inositol-1-monophosphatase</fullName>
        <ecNumber evidence="4 10">3.1.3.25</ecNumber>
    </recommendedName>
</protein>
<dbReference type="Proteomes" id="UP000664414">
    <property type="component" value="Unassembled WGS sequence"/>
</dbReference>
<evidence type="ECO:0000313" key="11">
    <source>
        <dbReference type="EMBL" id="MBN9412552.1"/>
    </source>
</evidence>
<gene>
    <name evidence="11" type="ORF">J0H12_01315</name>
</gene>
<evidence type="ECO:0000256" key="7">
    <source>
        <dbReference type="ARBA" id="ARBA00022801"/>
    </source>
</evidence>
<evidence type="ECO:0000256" key="3">
    <source>
        <dbReference type="ARBA" id="ARBA00009759"/>
    </source>
</evidence>
<dbReference type="EMBL" id="JAFKGL010000011">
    <property type="protein sequence ID" value="MBN9412552.1"/>
    <property type="molecule type" value="Genomic_DNA"/>
</dbReference>
<comment type="catalytic activity">
    <reaction evidence="1 10">
        <text>a myo-inositol phosphate + H2O = myo-inositol + phosphate</text>
        <dbReference type="Rhea" id="RHEA:24056"/>
        <dbReference type="ChEBI" id="CHEBI:15377"/>
        <dbReference type="ChEBI" id="CHEBI:17268"/>
        <dbReference type="ChEBI" id="CHEBI:43474"/>
        <dbReference type="ChEBI" id="CHEBI:84139"/>
        <dbReference type="EC" id="3.1.3.25"/>
    </reaction>
</comment>
<dbReference type="PROSITE" id="PS00630">
    <property type="entry name" value="IMP_2"/>
    <property type="match status" value="1"/>
</dbReference>
<dbReference type="GO" id="GO:0007165">
    <property type="term" value="P:signal transduction"/>
    <property type="evidence" value="ECO:0007669"/>
    <property type="project" value="TreeGrafter"/>
</dbReference>
<feature type="binding site" evidence="9">
    <location>
        <position position="221"/>
    </location>
    <ligand>
        <name>Mg(2+)</name>
        <dbReference type="ChEBI" id="CHEBI:18420"/>
        <label>1</label>
        <note>catalytic</note>
    </ligand>
</feature>
<dbReference type="PRINTS" id="PR01959">
    <property type="entry name" value="SBIMPHPHTASE"/>
</dbReference>
<evidence type="ECO:0000256" key="5">
    <source>
        <dbReference type="ARBA" id="ARBA00019784"/>
    </source>
</evidence>
<dbReference type="InterPro" id="IPR033942">
    <property type="entry name" value="IMPase"/>
</dbReference>
<feature type="binding site" evidence="9">
    <location>
        <position position="95"/>
    </location>
    <ligand>
        <name>Mg(2+)</name>
        <dbReference type="ChEBI" id="CHEBI:18420"/>
        <label>1</label>
        <note>catalytic</note>
    </ligand>
</feature>
<evidence type="ECO:0000313" key="12">
    <source>
        <dbReference type="Proteomes" id="UP000664414"/>
    </source>
</evidence>
<dbReference type="PROSITE" id="PS00629">
    <property type="entry name" value="IMP_1"/>
    <property type="match status" value="1"/>
</dbReference>
<dbReference type="EC" id="3.1.3.25" evidence="4 10"/>
<dbReference type="Pfam" id="PF00459">
    <property type="entry name" value="Inositol_P"/>
    <property type="match status" value="1"/>
</dbReference>
<evidence type="ECO:0000256" key="6">
    <source>
        <dbReference type="ARBA" id="ARBA00022723"/>
    </source>
</evidence>
<dbReference type="PANTHER" id="PTHR20854:SF4">
    <property type="entry name" value="INOSITOL-1-MONOPHOSPHATASE-RELATED"/>
    <property type="match status" value="1"/>
</dbReference>
<dbReference type="InterPro" id="IPR000760">
    <property type="entry name" value="Inositol_monophosphatase-like"/>
</dbReference>
<organism evidence="11 12">
    <name type="scientific">Candidatus Paracaedimonas acanthamoebae</name>
    <dbReference type="NCBI Taxonomy" id="244581"/>
    <lineage>
        <taxon>Bacteria</taxon>
        <taxon>Pseudomonadati</taxon>
        <taxon>Pseudomonadota</taxon>
        <taxon>Alphaproteobacteria</taxon>
        <taxon>Holosporales</taxon>
        <taxon>Caedimonadaceae</taxon>
        <taxon>Candidatus Paracaedimonas</taxon>
    </lineage>
</organism>
<evidence type="ECO:0000256" key="1">
    <source>
        <dbReference type="ARBA" id="ARBA00001033"/>
    </source>
</evidence>
<dbReference type="GO" id="GO:0006020">
    <property type="term" value="P:inositol metabolic process"/>
    <property type="evidence" value="ECO:0007669"/>
    <property type="project" value="TreeGrafter"/>
</dbReference>
<dbReference type="AlphaFoldDB" id="A0A8J7TTU6"/>
<dbReference type="GO" id="GO:0008934">
    <property type="term" value="F:inositol monophosphate 1-phosphatase activity"/>
    <property type="evidence" value="ECO:0007669"/>
    <property type="project" value="InterPro"/>
</dbReference>
<dbReference type="SUPFAM" id="SSF56655">
    <property type="entry name" value="Carbohydrate phosphatase"/>
    <property type="match status" value="1"/>
</dbReference>
<dbReference type="PANTHER" id="PTHR20854">
    <property type="entry name" value="INOSITOL MONOPHOSPHATASE"/>
    <property type="match status" value="1"/>
</dbReference>
<evidence type="ECO:0000256" key="4">
    <source>
        <dbReference type="ARBA" id="ARBA00013106"/>
    </source>
</evidence>
<name>A0A8J7TTU6_9PROT</name>
<keyword evidence="8 9" id="KW-0460">Magnesium</keyword>
<dbReference type="Gene3D" id="3.40.190.80">
    <property type="match status" value="1"/>
</dbReference>
<evidence type="ECO:0000256" key="9">
    <source>
        <dbReference type="PIRSR" id="PIRSR600760-2"/>
    </source>
</evidence>
<reference evidence="11" key="1">
    <citation type="submission" date="2021-02" db="EMBL/GenBank/DDBJ databases">
        <title>Thiocyanate and organic carbon inputs drive convergent selection for specific autotrophic Afipia and Thiobacillus strains within complex microbiomes.</title>
        <authorList>
            <person name="Huddy R.J."/>
            <person name="Sachdeva R."/>
            <person name="Kadzinga F."/>
            <person name="Kantor R.S."/>
            <person name="Harrison S.T.L."/>
            <person name="Banfield J.F."/>
        </authorList>
    </citation>
    <scope>NUCLEOTIDE SEQUENCE</scope>
    <source>
        <strain evidence="11">SCN18_10_11_15_R4_P_38_20</strain>
    </source>
</reference>
<evidence type="ECO:0000256" key="10">
    <source>
        <dbReference type="RuleBase" id="RU364068"/>
    </source>
</evidence>
<feature type="binding site" evidence="9">
    <location>
        <position position="96"/>
    </location>
    <ligand>
        <name>Mg(2+)</name>
        <dbReference type="ChEBI" id="CHEBI:18420"/>
        <label>1</label>
        <note>catalytic</note>
    </ligand>
</feature>
<dbReference type="FunFam" id="3.30.540.10:FF:000003">
    <property type="entry name" value="Inositol-1-monophosphatase"/>
    <property type="match status" value="1"/>
</dbReference>
<keyword evidence="7 10" id="KW-0378">Hydrolase</keyword>
<evidence type="ECO:0000256" key="2">
    <source>
        <dbReference type="ARBA" id="ARBA00001946"/>
    </source>
</evidence>
<evidence type="ECO:0000256" key="8">
    <source>
        <dbReference type="ARBA" id="ARBA00022842"/>
    </source>
</evidence>
<comment type="similarity">
    <text evidence="3 10">Belongs to the inositol monophosphatase superfamily.</text>
</comment>
<sequence length="268" mass="29560">MLTATRTKIRSSLMTVMSSAALKAARGLIHDFNEVEHLQVSRKGPGNFVSTADHRAEKAIRFELQKARPDFGFLLEESGEIPGSDSQHRWIVDPLDGTTNFLHGIPHFATSIALQFENEIIAGVIYDPIKDELFYAEKGKGAYLNDRRLRVSGRKELSEALITTERPYKRSEETEKFSLICENIRPHVAALRQFGASVLDLAYVAAGRSEGFVSPQLAPWDLAAGLILVQEAGGYASDINGGKDPLKTGSIVAANAYLYEPLLKMLQK</sequence>
<dbReference type="Gene3D" id="3.30.540.10">
    <property type="entry name" value="Fructose-1,6-Bisphosphatase, subunit A, domain 1"/>
    <property type="match status" value="1"/>
</dbReference>
<dbReference type="InterPro" id="IPR020583">
    <property type="entry name" value="Inositol_monoP_metal-BS"/>
</dbReference>
<dbReference type="GO" id="GO:0046854">
    <property type="term" value="P:phosphatidylinositol phosphate biosynthetic process"/>
    <property type="evidence" value="ECO:0007669"/>
    <property type="project" value="InterPro"/>
</dbReference>